<comment type="caution">
    <text evidence="1">The sequence shown here is derived from an EMBL/GenBank/DDBJ whole genome shotgun (WGS) entry which is preliminary data.</text>
</comment>
<feature type="non-terminal residue" evidence="1">
    <location>
        <position position="1"/>
    </location>
</feature>
<dbReference type="AlphaFoldDB" id="X1L0N5"/>
<evidence type="ECO:0000313" key="1">
    <source>
        <dbReference type="EMBL" id="GAI12513.1"/>
    </source>
</evidence>
<dbReference type="EMBL" id="BARV01009120">
    <property type="protein sequence ID" value="GAI12513.1"/>
    <property type="molecule type" value="Genomic_DNA"/>
</dbReference>
<proteinExistence type="predicted"/>
<protein>
    <submittedName>
        <fullName evidence="1">Uncharacterized protein</fullName>
    </submittedName>
</protein>
<accession>X1L0N5</accession>
<gene>
    <name evidence="1" type="ORF">S06H3_18104</name>
</gene>
<name>X1L0N5_9ZZZZ</name>
<reference evidence="1" key="1">
    <citation type="journal article" date="2014" name="Front. Microbiol.">
        <title>High frequency of phylogenetically diverse reductive dehalogenase-homologous genes in deep subseafloor sedimentary metagenomes.</title>
        <authorList>
            <person name="Kawai M."/>
            <person name="Futagami T."/>
            <person name="Toyoda A."/>
            <person name="Takaki Y."/>
            <person name="Nishi S."/>
            <person name="Hori S."/>
            <person name="Arai W."/>
            <person name="Tsubouchi T."/>
            <person name="Morono Y."/>
            <person name="Uchiyama I."/>
            <person name="Ito T."/>
            <person name="Fujiyama A."/>
            <person name="Inagaki F."/>
            <person name="Takami H."/>
        </authorList>
    </citation>
    <scope>NUCLEOTIDE SEQUENCE</scope>
    <source>
        <strain evidence="1">Expedition CK06-06</strain>
    </source>
</reference>
<organism evidence="1">
    <name type="scientific">marine sediment metagenome</name>
    <dbReference type="NCBI Taxonomy" id="412755"/>
    <lineage>
        <taxon>unclassified sequences</taxon>
        <taxon>metagenomes</taxon>
        <taxon>ecological metagenomes</taxon>
    </lineage>
</organism>
<sequence>SKKNAGLMADFTIAYNATPLCFRVYRYAGAGVQNLR</sequence>